<gene>
    <name evidence="7" type="ORF">ACFFR3_44510</name>
</gene>
<evidence type="ECO:0000256" key="4">
    <source>
        <dbReference type="SAM" id="MobiDB-lite"/>
    </source>
</evidence>
<feature type="domain" description="AB hydrolase-1" evidence="5">
    <location>
        <begin position="95"/>
        <end position="259"/>
    </location>
</feature>
<dbReference type="InterPro" id="IPR000073">
    <property type="entry name" value="AB_hydrolase_1"/>
</dbReference>
<accession>A0ABV5P208</accession>
<dbReference type="Pfam" id="PF00561">
    <property type="entry name" value="Abhydrolase_1"/>
    <property type="match status" value="1"/>
</dbReference>
<name>A0ABV5P208_9ACTN</name>
<evidence type="ECO:0000256" key="2">
    <source>
        <dbReference type="ARBA" id="ARBA00022729"/>
    </source>
</evidence>
<feature type="region of interest" description="Disordered" evidence="4">
    <location>
        <begin position="136"/>
        <end position="156"/>
    </location>
</feature>
<keyword evidence="3 7" id="KW-0378">Hydrolase</keyword>
<dbReference type="PANTHER" id="PTHR43248:SF29">
    <property type="entry name" value="TRIPEPTIDYL AMINOPEPTIDASE"/>
    <property type="match status" value="1"/>
</dbReference>
<dbReference type="Gene3D" id="3.40.50.1820">
    <property type="entry name" value="alpha/beta hydrolase"/>
    <property type="match status" value="1"/>
</dbReference>
<dbReference type="GO" id="GO:0016787">
    <property type="term" value="F:hydrolase activity"/>
    <property type="evidence" value="ECO:0007669"/>
    <property type="project" value="UniProtKB-KW"/>
</dbReference>
<evidence type="ECO:0000259" key="5">
    <source>
        <dbReference type="Pfam" id="PF00561"/>
    </source>
</evidence>
<dbReference type="InterPro" id="IPR051601">
    <property type="entry name" value="Serine_prot/Carboxylest_S33"/>
</dbReference>
<dbReference type="SUPFAM" id="SSF53474">
    <property type="entry name" value="alpha/beta-Hydrolases"/>
    <property type="match status" value="1"/>
</dbReference>
<reference evidence="7 8" key="1">
    <citation type="submission" date="2024-09" db="EMBL/GenBank/DDBJ databases">
        <authorList>
            <person name="Sun Q."/>
            <person name="Mori K."/>
        </authorList>
    </citation>
    <scope>NUCLEOTIDE SEQUENCE [LARGE SCALE GENOMIC DNA]</scope>
    <source>
        <strain evidence="7 8">JCM 3324</strain>
    </source>
</reference>
<evidence type="ECO:0000259" key="6">
    <source>
        <dbReference type="Pfam" id="PF08386"/>
    </source>
</evidence>
<proteinExistence type="inferred from homology"/>
<organism evidence="7 8">
    <name type="scientific">Nonomuraea salmonea</name>
    <dbReference type="NCBI Taxonomy" id="46181"/>
    <lineage>
        <taxon>Bacteria</taxon>
        <taxon>Bacillati</taxon>
        <taxon>Actinomycetota</taxon>
        <taxon>Actinomycetes</taxon>
        <taxon>Streptosporangiales</taxon>
        <taxon>Streptosporangiaceae</taxon>
        <taxon>Nonomuraea</taxon>
    </lineage>
</organism>
<comment type="similarity">
    <text evidence="1">Belongs to the peptidase S33 family.</text>
</comment>
<feature type="compositionally biased region" description="Basic and acidic residues" evidence="4">
    <location>
        <begin position="358"/>
        <end position="371"/>
    </location>
</feature>
<keyword evidence="2" id="KW-0732">Signal</keyword>
<dbReference type="Proteomes" id="UP001589568">
    <property type="component" value="Unassembled WGS sequence"/>
</dbReference>
<evidence type="ECO:0000256" key="1">
    <source>
        <dbReference type="ARBA" id="ARBA00010088"/>
    </source>
</evidence>
<evidence type="ECO:0000256" key="3">
    <source>
        <dbReference type="ARBA" id="ARBA00022801"/>
    </source>
</evidence>
<evidence type="ECO:0000313" key="7">
    <source>
        <dbReference type="EMBL" id="MFB9476598.1"/>
    </source>
</evidence>
<protein>
    <submittedName>
        <fullName evidence="7">Alpha/beta fold hydrolase</fullName>
    </submittedName>
</protein>
<dbReference type="RefSeq" id="WP_345408226.1">
    <property type="nucleotide sequence ID" value="NZ_BAAAXS010000001.1"/>
</dbReference>
<evidence type="ECO:0000313" key="8">
    <source>
        <dbReference type="Proteomes" id="UP001589568"/>
    </source>
</evidence>
<dbReference type="Pfam" id="PF08386">
    <property type="entry name" value="Abhydrolase_4"/>
    <property type="match status" value="1"/>
</dbReference>
<sequence length="500" mass="54087">MSSLTVGTPAAAAGSRARTPAIVWRKCPEFSNDDLRKMGYKEDQFAAVRKLHGRMDCGTISVPQDYEDSGGEQIIVALTRLKAADQKNRLGSLALNPGGPGGAGYLMPLNLVMRGAAGLDERYDLIGIDPRGVGRSTKVTCPDDPRGKPSPGPIAEEQAKKTYADMVAWSKQCTQQDLAFIGQLTTPNVARDIDRIRAALGDRKISFFGVSWGTWLGAVMRTMFPGNVDRMWLDSSTPPDIWKGFWTATHTDAVDRNFQRMAAWMAERDDTYGLGTSKRQVVSAVEDMVASYDAEPLTFTDVGLTVDGALIAQAAGRPSTQWPMMAQVLKELTDAKGPVAPPTVKKAFGDPPAGDETQTDKTAGRAFHCNEDSSPSTFASNWKDYQQRLKDYPVTGRTSPFVHMCAGWLLPAKPPTVRPVSGSLVLSGHRYETRTPYEWTPAMRAVIGGTLVTVNDDVHGSAAQVPGCAAKIIDYFETGKRTTTCPGKPVPASAKTPQRG</sequence>
<keyword evidence="8" id="KW-1185">Reference proteome</keyword>
<dbReference type="EMBL" id="JBHMCF010000052">
    <property type="protein sequence ID" value="MFB9476598.1"/>
    <property type="molecule type" value="Genomic_DNA"/>
</dbReference>
<dbReference type="InterPro" id="IPR013595">
    <property type="entry name" value="Pept_S33_TAP-like_C"/>
</dbReference>
<feature type="domain" description="Peptidase S33 tripeptidyl aminopeptidase-like C-terminal" evidence="6">
    <location>
        <begin position="403"/>
        <end position="481"/>
    </location>
</feature>
<dbReference type="InterPro" id="IPR029058">
    <property type="entry name" value="AB_hydrolase_fold"/>
</dbReference>
<comment type="caution">
    <text evidence="7">The sequence shown here is derived from an EMBL/GenBank/DDBJ whole genome shotgun (WGS) entry which is preliminary data.</text>
</comment>
<feature type="region of interest" description="Disordered" evidence="4">
    <location>
        <begin position="342"/>
        <end position="374"/>
    </location>
</feature>
<dbReference type="PANTHER" id="PTHR43248">
    <property type="entry name" value="2-SUCCINYL-6-HYDROXY-2,4-CYCLOHEXADIENE-1-CARBOXYLATE SYNTHASE"/>
    <property type="match status" value="1"/>
</dbReference>